<evidence type="ECO:0000256" key="3">
    <source>
        <dbReference type="ARBA" id="ARBA00022475"/>
    </source>
</evidence>
<dbReference type="GO" id="GO:0015031">
    <property type="term" value="P:protein transport"/>
    <property type="evidence" value="ECO:0007669"/>
    <property type="project" value="UniProtKB-KW"/>
</dbReference>
<reference evidence="8 9" key="1">
    <citation type="submission" date="2016-08" db="EMBL/GenBank/DDBJ databases">
        <authorList>
            <person name="Seilhamer J.J."/>
        </authorList>
    </citation>
    <scope>NUCLEOTIDE SEQUENCE [LARGE SCALE GENOMIC DNA]</scope>
    <source>
        <strain evidence="8">M3/6</strain>
    </source>
</reference>
<sequence length="141" mass="15998">MPEMNTASMPDIVFAILFFFMVTTTMRSETLMVRVKIPTASEVQKLEKKSLVTYINIGPPMDTRLGTGTQMQLNDRFAQVSEIQDYIAQEKASMNEADQPLMTVSIKADEDTRMQYITDVKQALRQAYALKISYSARKGEN</sequence>
<dbReference type="Pfam" id="PF02472">
    <property type="entry name" value="ExbD"/>
    <property type="match status" value="1"/>
</dbReference>
<evidence type="ECO:0000256" key="2">
    <source>
        <dbReference type="ARBA" id="ARBA00005811"/>
    </source>
</evidence>
<dbReference type="GO" id="GO:0005886">
    <property type="term" value="C:plasma membrane"/>
    <property type="evidence" value="ECO:0007669"/>
    <property type="project" value="UniProtKB-SubCell"/>
</dbReference>
<gene>
    <name evidence="8" type="ORF">PSM36_1010</name>
</gene>
<dbReference type="KEGG" id="psac:PSM36_1010"/>
<keyword evidence="3" id="KW-1003">Cell membrane</keyword>
<keyword evidence="7" id="KW-0813">Transport</keyword>
<dbReference type="Proteomes" id="UP000187464">
    <property type="component" value="Chromosome I"/>
</dbReference>
<evidence type="ECO:0000256" key="5">
    <source>
        <dbReference type="ARBA" id="ARBA00022989"/>
    </source>
</evidence>
<dbReference type="PANTHER" id="PTHR30558">
    <property type="entry name" value="EXBD MEMBRANE COMPONENT OF PMF-DRIVEN MACROMOLECULE IMPORT SYSTEM"/>
    <property type="match status" value="1"/>
</dbReference>
<name>A0A1R3T7B6_9BACT</name>
<evidence type="ECO:0000313" key="8">
    <source>
        <dbReference type="EMBL" id="SCD19835.1"/>
    </source>
</evidence>
<evidence type="ECO:0000256" key="6">
    <source>
        <dbReference type="ARBA" id="ARBA00023136"/>
    </source>
</evidence>
<dbReference type="InterPro" id="IPR003400">
    <property type="entry name" value="ExbD"/>
</dbReference>
<dbReference type="AlphaFoldDB" id="A0A1R3T7B6"/>
<evidence type="ECO:0000313" key="9">
    <source>
        <dbReference type="Proteomes" id="UP000187464"/>
    </source>
</evidence>
<keyword evidence="6" id="KW-0472">Membrane</keyword>
<keyword evidence="5" id="KW-1133">Transmembrane helix</keyword>
<organism evidence="8 9">
    <name type="scientific">Proteiniphilum saccharofermentans</name>
    <dbReference type="NCBI Taxonomy" id="1642647"/>
    <lineage>
        <taxon>Bacteria</taxon>
        <taxon>Pseudomonadati</taxon>
        <taxon>Bacteroidota</taxon>
        <taxon>Bacteroidia</taxon>
        <taxon>Bacteroidales</taxon>
        <taxon>Dysgonomonadaceae</taxon>
        <taxon>Proteiniphilum</taxon>
    </lineage>
</organism>
<dbReference type="GO" id="GO:0022857">
    <property type="term" value="F:transmembrane transporter activity"/>
    <property type="evidence" value="ECO:0007669"/>
    <property type="project" value="InterPro"/>
</dbReference>
<dbReference type="EMBL" id="LT605205">
    <property type="protein sequence ID" value="SCD19835.1"/>
    <property type="molecule type" value="Genomic_DNA"/>
</dbReference>
<keyword evidence="7" id="KW-0653">Protein transport</keyword>
<dbReference type="PANTHER" id="PTHR30558:SF3">
    <property type="entry name" value="BIOPOLYMER TRANSPORT PROTEIN EXBD-RELATED"/>
    <property type="match status" value="1"/>
</dbReference>
<proteinExistence type="inferred from homology"/>
<evidence type="ECO:0000256" key="7">
    <source>
        <dbReference type="RuleBase" id="RU003879"/>
    </source>
</evidence>
<keyword evidence="9" id="KW-1185">Reference proteome</keyword>
<comment type="similarity">
    <text evidence="2 7">Belongs to the ExbD/TolR family.</text>
</comment>
<evidence type="ECO:0000256" key="4">
    <source>
        <dbReference type="ARBA" id="ARBA00022692"/>
    </source>
</evidence>
<protein>
    <submittedName>
        <fullName evidence="8">Biopolymer transport protein ExbD/TolR</fullName>
    </submittedName>
</protein>
<accession>A0A1R3T7B6</accession>
<evidence type="ECO:0000256" key="1">
    <source>
        <dbReference type="ARBA" id="ARBA00004162"/>
    </source>
</evidence>
<keyword evidence="4 7" id="KW-0812">Transmembrane</keyword>
<dbReference type="STRING" id="1642647.PSM36_1010"/>
<comment type="subcellular location">
    <subcellularLocation>
        <location evidence="1">Cell membrane</location>
        <topology evidence="1">Single-pass membrane protein</topology>
    </subcellularLocation>
    <subcellularLocation>
        <location evidence="7">Cell membrane</location>
        <topology evidence="7">Single-pass type II membrane protein</topology>
    </subcellularLocation>
</comment>